<evidence type="ECO:0000256" key="10">
    <source>
        <dbReference type="SAM" id="Phobius"/>
    </source>
</evidence>
<evidence type="ECO:0000256" key="1">
    <source>
        <dbReference type="ARBA" id="ARBA00004141"/>
    </source>
</evidence>
<dbReference type="Proteomes" id="UP000464787">
    <property type="component" value="Chromosome"/>
</dbReference>
<evidence type="ECO:0000313" key="13">
    <source>
        <dbReference type="EMBL" id="QHJ00274.1"/>
    </source>
</evidence>
<dbReference type="InterPro" id="IPR015876">
    <property type="entry name" value="Acyl-CoA_DS"/>
</dbReference>
<dbReference type="CDD" id="cd03505">
    <property type="entry name" value="Delta9-FADS-like"/>
    <property type="match status" value="1"/>
</dbReference>
<dbReference type="InterPro" id="IPR005804">
    <property type="entry name" value="FA_desaturase_dom"/>
</dbReference>
<protein>
    <submittedName>
        <fullName evidence="13">Acyl-CoA desaturase</fullName>
    </submittedName>
</protein>
<comment type="subcellular location">
    <subcellularLocation>
        <location evidence="1">Membrane</location>
        <topology evidence="1">Multi-pass membrane protein</topology>
    </subcellularLocation>
</comment>
<dbReference type="InterPro" id="IPR002560">
    <property type="entry name" value="Transposase_DDE"/>
</dbReference>
<comment type="similarity">
    <text evidence="2">Belongs to the fatty acid desaturase type 2 family.</text>
</comment>
<evidence type="ECO:0000256" key="5">
    <source>
        <dbReference type="ARBA" id="ARBA00022989"/>
    </source>
</evidence>
<keyword evidence="4" id="KW-0276">Fatty acid metabolism</keyword>
<keyword evidence="7" id="KW-0408">Iron</keyword>
<evidence type="ECO:0000256" key="3">
    <source>
        <dbReference type="ARBA" id="ARBA00022692"/>
    </source>
</evidence>
<evidence type="ECO:0000256" key="7">
    <source>
        <dbReference type="ARBA" id="ARBA00023004"/>
    </source>
</evidence>
<dbReference type="GO" id="GO:0006631">
    <property type="term" value="P:fatty acid metabolic process"/>
    <property type="evidence" value="ECO:0007669"/>
    <property type="project" value="UniProtKB-KW"/>
</dbReference>
<evidence type="ECO:0000259" key="11">
    <source>
        <dbReference type="Pfam" id="PF00487"/>
    </source>
</evidence>
<keyword evidence="9 10" id="KW-0472">Membrane</keyword>
<evidence type="ECO:0000256" key="2">
    <source>
        <dbReference type="ARBA" id="ARBA00008749"/>
    </source>
</evidence>
<keyword evidence="14" id="KW-1185">Reference proteome</keyword>
<dbReference type="GO" id="GO:0016020">
    <property type="term" value="C:membrane"/>
    <property type="evidence" value="ECO:0007669"/>
    <property type="project" value="UniProtKB-SubCell"/>
</dbReference>
<feature type="domain" description="Transposase IS204/IS1001/IS1096/IS1165 DDE" evidence="12">
    <location>
        <begin position="289"/>
        <end position="399"/>
    </location>
</feature>
<name>A0A857JAN6_9BURK</name>
<dbReference type="EMBL" id="CP047650">
    <property type="protein sequence ID" value="QHJ00274.1"/>
    <property type="molecule type" value="Genomic_DNA"/>
</dbReference>
<keyword evidence="5 10" id="KW-1133">Transmembrane helix</keyword>
<keyword evidence="6" id="KW-0560">Oxidoreductase</keyword>
<evidence type="ECO:0000313" key="14">
    <source>
        <dbReference type="Proteomes" id="UP000464787"/>
    </source>
</evidence>
<gene>
    <name evidence="13" type="ORF">GT347_21190</name>
</gene>
<keyword evidence="3 10" id="KW-0812">Transmembrane</keyword>
<accession>A0A857JAN6</accession>
<dbReference type="PANTHER" id="PTHR11351">
    <property type="entry name" value="ACYL-COA DESATURASE"/>
    <property type="match status" value="1"/>
</dbReference>
<dbReference type="Pfam" id="PF01610">
    <property type="entry name" value="DDE_Tnp_ISL3"/>
    <property type="match status" value="1"/>
</dbReference>
<dbReference type="PANTHER" id="PTHR11351:SF33">
    <property type="entry name" value="DELTA-9 FATTY ACID DESATURASE, DESA"/>
    <property type="match status" value="1"/>
</dbReference>
<dbReference type="RefSeq" id="WP_160554084.1">
    <property type="nucleotide sequence ID" value="NZ_CP047650.1"/>
</dbReference>
<dbReference type="Pfam" id="PF00487">
    <property type="entry name" value="FA_desaturase"/>
    <property type="match status" value="1"/>
</dbReference>
<feature type="domain" description="Fatty acid desaturase" evidence="11">
    <location>
        <begin position="25"/>
        <end position="228"/>
    </location>
</feature>
<feature type="transmembrane region" description="Helical" evidence="10">
    <location>
        <begin position="151"/>
        <end position="172"/>
    </location>
</feature>
<dbReference type="GO" id="GO:0016717">
    <property type="term" value="F:oxidoreductase activity, acting on paired donors, with oxidation of a pair of donors resulting in the reduction of molecular oxygen to two molecules of water"/>
    <property type="evidence" value="ECO:0007669"/>
    <property type="project" value="InterPro"/>
</dbReference>
<proteinExistence type="inferred from homology"/>
<feature type="transmembrane region" description="Helical" evidence="10">
    <location>
        <begin position="28"/>
        <end position="47"/>
    </location>
</feature>
<evidence type="ECO:0000256" key="9">
    <source>
        <dbReference type="ARBA" id="ARBA00023136"/>
    </source>
</evidence>
<dbReference type="AlphaFoldDB" id="A0A857JAN6"/>
<evidence type="ECO:0000256" key="6">
    <source>
        <dbReference type="ARBA" id="ARBA00023002"/>
    </source>
</evidence>
<dbReference type="KEGG" id="xyk:GT347_21190"/>
<evidence type="ECO:0000259" key="12">
    <source>
        <dbReference type="Pfam" id="PF01610"/>
    </source>
</evidence>
<keyword evidence="8" id="KW-0443">Lipid metabolism</keyword>
<sequence length="404" mass="46182">MVLSDSAVLSAAIDWLGNGLLNWSWWEILLYTLVTTHFTIVGVTVFLHRAQAHRALDLHKIPSHIFRFWLWIGTGMVTREWVAIHRKHHAKCETEEDPHSPQTRGIDTVMWRGAELYRAEAKNKETIAKFSHGVPNDWIERNLYSRFGWQGVGLMLILNIAMFGALGATVWAVQMLWIPFWAAGVVNGLGHYWGYRNFEATDASTNLSPWGIIIGGEELHNNHHTYPTSAKFSVKPYEFDIGWLYISLLQKVGWATVKKTAPKLQTGEIKPVADEKTLEALIANRYEVMARYARGVRRATRDELAVLKAKQADMTTLTTAKRWLHRDAEKVPATVLPHMEQARAAHPVLDKMLTMREELRQMWLSTTQSREQLTTELQAWCRRAEESGIAALRDFSIRLRAAHA</sequence>
<evidence type="ECO:0000256" key="4">
    <source>
        <dbReference type="ARBA" id="ARBA00022832"/>
    </source>
</evidence>
<organism evidence="13 14">
    <name type="scientific">Xylophilus rhododendri</name>
    <dbReference type="NCBI Taxonomy" id="2697032"/>
    <lineage>
        <taxon>Bacteria</taxon>
        <taxon>Pseudomonadati</taxon>
        <taxon>Pseudomonadota</taxon>
        <taxon>Betaproteobacteria</taxon>
        <taxon>Burkholderiales</taxon>
        <taxon>Xylophilus</taxon>
    </lineage>
</organism>
<reference evidence="13 14" key="1">
    <citation type="submission" date="2020-01" db="EMBL/GenBank/DDBJ databases">
        <title>Genome sequencing of strain KACC 21265.</title>
        <authorList>
            <person name="Heo J."/>
            <person name="Kim S.-J."/>
            <person name="Kim J.-S."/>
            <person name="Hong S.-B."/>
            <person name="Kwon S.-W."/>
        </authorList>
    </citation>
    <scope>NUCLEOTIDE SEQUENCE [LARGE SCALE GENOMIC DNA]</scope>
    <source>
        <strain evidence="13 14">KACC 21265</strain>
    </source>
</reference>
<evidence type="ECO:0000256" key="8">
    <source>
        <dbReference type="ARBA" id="ARBA00023098"/>
    </source>
</evidence>